<dbReference type="Gene3D" id="1.25.40.10">
    <property type="entry name" value="Tetratricopeptide repeat domain"/>
    <property type="match status" value="1"/>
</dbReference>
<dbReference type="OrthoDB" id="1926212at2759"/>
<dbReference type="PANTHER" id="PTHR47337">
    <property type="entry name" value="TETRATRICOPEPTIDE REPEAT (TPR)-LIKE SUPERFAMILY PROTEIN"/>
    <property type="match status" value="1"/>
</dbReference>
<organism evidence="1 2">
    <name type="scientific">Cephalotus follicularis</name>
    <name type="common">Albany pitcher plant</name>
    <dbReference type="NCBI Taxonomy" id="3775"/>
    <lineage>
        <taxon>Eukaryota</taxon>
        <taxon>Viridiplantae</taxon>
        <taxon>Streptophyta</taxon>
        <taxon>Embryophyta</taxon>
        <taxon>Tracheophyta</taxon>
        <taxon>Spermatophyta</taxon>
        <taxon>Magnoliopsida</taxon>
        <taxon>eudicotyledons</taxon>
        <taxon>Gunneridae</taxon>
        <taxon>Pentapetalae</taxon>
        <taxon>rosids</taxon>
        <taxon>fabids</taxon>
        <taxon>Oxalidales</taxon>
        <taxon>Cephalotaceae</taxon>
        <taxon>Cephalotus</taxon>
    </lineage>
</organism>
<protein>
    <recommendedName>
        <fullName evidence="3">TPR_11 domain-containing protein</fullName>
    </recommendedName>
</protein>
<name>A0A1Q3CJY1_CEPFO</name>
<dbReference type="EMBL" id="BDDD01002171">
    <property type="protein sequence ID" value="GAV80412.1"/>
    <property type="molecule type" value="Genomic_DNA"/>
</dbReference>
<evidence type="ECO:0000313" key="1">
    <source>
        <dbReference type="EMBL" id="GAV80412.1"/>
    </source>
</evidence>
<evidence type="ECO:0000313" key="2">
    <source>
        <dbReference type="Proteomes" id="UP000187406"/>
    </source>
</evidence>
<dbReference type="PANTHER" id="PTHR47337:SF1">
    <property type="entry name" value="TETRATRICOPEPTIDE REPEAT (TPR)-LIKE SUPERFAMILY PROTEIN"/>
    <property type="match status" value="1"/>
</dbReference>
<dbReference type="STRING" id="3775.A0A1Q3CJY1"/>
<accession>A0A1Q3CJY1</accession>
<sequence length="101" mass="11533">YIFSSPWSILPSLQAWYRRGKVNASLENYQDAVCDLTIAQSMESSLGGKRQIESERKIILDRHERAGCTLFQHNEKQLGISDEPHQVKQQCVEVTGKGREI</sequence>
<proteinExistence type="predicted"/>
<feature type="non-terminal residue" evidence="1">
    <location>
        <position position="1"/>
    </location>
</feature>
<comment type="caution">
    <text evidence="1">The sequence shown here is derived from an EMBL/GenBank/DDBJ whole genome shotgun (WGS) entry which is preliminary data.</text>
</comment>
<dbReference type="InterPro" id="IPR011990">
    <property type="entry name" value="TPR-like_helical_dom_sf"/>
</dbReference>
<dbReference type="InParanoid" id="A0A1Q3CJY1"/>
<keyword evidence="2" id="KW-1185">Reference proteome</keyword>
<reference evidence="2" key="1">
    <citation type="submission" date="2016-04" db="EMBL/GenBank/DDBJ databases">
        <title>Cephalotus genome sequencing.</title>
        <authorList>
            <person name="Fukushima K."/>
            <person name="Hasebe M."/>
            <person name="Fang X."/>
        </authorList>
    </citation>
    <scope>NUCLEOTIDE SEQUENCE [LARGE SCALE GENOMIC DNA]</scope>
    <source>
        <strain evidence="2">cv. St1</strain>
    </source>
</reference>
<evidence type="ECO:0008006" key="3">
    <source>
        <dbReference type="Google" id="ProtNLM"/>
    </source>
</evidence>
<dbReference type="AlphaFoldDB" id="A0A1Q3CJY1"/>
<gene>
    <name evidence="1" type="ORF">CFOL_v3_23873</name>
</gene>
<dbReference type="Proteomes" id="UP000187406">
    <property type="component" value="Unassembled WGS sequence"/>
</dbReference>